<dbReference type="Proteomes" id="UP000001631">
    <property type="component" value="Unassembled WGS sequence"/>
</dbReference>
<keyword evidence="2" id="KW-1185">Reference proteome</keyword>
<dbReference type="HOGENOM" id="CLU_058490_3_2_1"/>
<dbReference type="RefSeq" id="XP_045291166.1">
    <property type="nucleotide sequence ID" value="XM_045427191.1"/>
</dbReference>
<evidence type="ECO:0000313" key="2">
    <source>
        <dbReference type="Proteomes" id="UP000001631"/>
    </source>
</evidence>
<dbReference type="InParanoid" id="C0NAJ5"/>
<evidence type="ECO:0000313" key="1">
    <source>
        <dbReference type="EMBL" id="EEH10686.1"/>
    </source>
</evidence>
<name>C0NAJ5_AJECG</name>
<dbReference type="STRING" id="447093.C0NAJ5"/>
<organism evidence="1 2">
    <name type="scientific">Ajellomyces capsulatus (strain G186AR / H82 / ATCC MYA-2454 / RMSCC 2432)</name>
    <name type="common">Darling's disease fungus</name>
    <name type="synonym">Histoplasma capsulatum</name>
    <dbReference type="NCBI Taxonomy" id="447093"/>
    <lineage>
        <taxon>Eukaryota</taxon>
        <taxon>Fungi</taxon>
        <taxon>Dikarya</taxon>
        <taxon>Ascomycota</taxon>
        <taxon>Pezizomycotina</taxon>
        <taxon>Eurotiomycetes</taxon>
        <taxon>Eurotiomycetidae</taxon>
        <taxon>Onygenales</taxon>
        <taxon>Ajellomycetaceae</taxon>
        <taxon>Histoplasma</taxon>
    </lineage>
</organism>
<reference evidence="1" key="1">
    <citation type="submission" date="2009-02" db="EMBL/GenBank/DDBJ databases">
        <title>The Genome Sequence of Ajellomyces capsulatus strain G186AR.</title>
        <authorList>
            <consortium name="The Broad Institute Genome Sequencing Platform"/>
            <person name="Champion M."/>
            <person name="Cuomo C."/>
            <person name="Ma L.-J."/>
            <person name="Henn M.R."/>
            <person name="Sil A."/>
            <person name="Goldman B."/>
            <person name="Young S.K."/>
            <person name="Kodira C.D."/>
            <person name="Zeng Q."/>
            <person name="Koehrsen M."/>
            <person name="Alvarado L."/>
            <person name="Berlin A."/>
            <person name="Borenstein D."/>
            <person name="Chen Z."/>
            <person name="Engels R."/>
            <person name="Freedman E."/>
            <person name="Gellesch M."/>
            <person name="Goldberg J."/>
            <person name="Griggs A."/>
            <person name="Gujja S."/>
            <person name="Heiman D."/>
            <person name="Hepburn T."/>
            <person name="Howarth C."/>
            <person name="Jen D."/>
            <person name="Larson L."/>
            <person name="Lewis B."/>
            <person name="Mehta T."/>
            <person name="Park D."/>
            <person name="Pearson M."/>
            <person name="Roberts A."/>
            <person name="Saif S."/>
            <person name="Shea T."/>
            <person name="Shenoy N."/>
            <person name="Sisk P."/>
            <person name="Stolte C."/>
            <person name="Sykes S."/>
            <person name="Walk T."/>
            <person name="White J."/>
            <person name="Yandava C."/>
            <person name="Klein B."/>
            <person name="McEwen J.G."/>
            <person name="Puccia R."/>
            <person name="Goldman G.H."/>
            <person name="Felipe M.S."/>
            <person name="Nino-Vega G."/>
            <person name="San-Blas G."/>
            <person name="Taylor J."/>
            <person name="Mendoza L."/>
            <person name="Galagan J."/>
            <person name="Nusbaum C."/>
            <person name="Birren B."/>
        </authorList>
    </citation>
    <scope>NUCLEOTIDE SEQUENCE</scope>
    <source>
        <strain evidence="1">G186AR</strain>
    </source>
</reference>
<sequence length="287" mass="32518">MGLSNTSMSEGHNDEVRQMIEALPPGSSQYDAEGLGAEDLEELLQRDRLFTHTEHYDSDGKRILDSYVVFKNVAPDTMRDFSNQRHLGRIKDQSLTNHLLIINMPSGDHESAIRYFDKVLQRKLDEMRTDFSLEVKACGSKDVHGTTRTKIPDTSFRPRLLPAARSDEWPSLVLEVGYSESASKLKKDTSWWLTESQGEVRVVITLKVFRNHRVHLEMWQFRDGAARPRPVMTQEATVTKSASGYSASAPMVIRFQDLLLRPPAGNGECDIVLDRGDLEQMVKLALD</sequence>
<dbReference type="GeneID" id="69033158"/>
<protein>
    <submittedName>
        <fullName evidence="1">Uncharacterized protein</fullName>
    </submittedName>
</protein>
<dbReference type="AlphaFoldDB" id="C0NAJ5"/>
<proteinExistence type="predicted"/>
<dbReference type="EMBL" id="GG663363">
    <property type="protein sequence ID" value="EEH10686.1"/>
    <property type="molecule type" value="Genomic_DNA"/>
</dbReference>
<gene>
    <name evidence="1" type="ORF">HCBG_00141</name>
</gene>
<accession>C0NAJ5</accession>